<dbReference type="AlphaFoldDB" id="A0A0W8C9U4"/>
<sequence length="175" mass="19841">MASSQTDVPDICKAKLYLSAVCAVEDGMSTRKAANKYKVMRESLRLRVHDYGPVDRRRGPQLVYMRMQHQRGAQRFSEQEEGSAVDEDVLSYRKGRILDVKRAECSTEENVRVYFQNLSAAILKFNLLDEPAQIWKCDETGVTAQGNCNDRVICPNDMSANIQRSSDRENVSIMG</sequence>
<evidence type="ECO:0000313" key="2">
    <source>
        <dbReference type="Proteomes" id="UP000052943"/>
    </source>
</evidence>
<gene>
    <name evidence="1" type="ORF">AM587_10014336</name>
</gene>
<evidence type="ECO:0000313" key="1">
    <source>
        <dbReference type="EMBL" id="KUF80840.1"/>
    </source>
</evidence>
<reference evidence="1 2" key="1">
    <citation type="submission" date="2015-11" db="EMBL/GenBank/DDBJ databases">
        <title>Genomes and virulence difference between two physiological races of Phytophthora nicotianae.</title>
        <authorList>
            <person name="Liu H."/>
            <person name="Ma X."/>
            <person name="Yu H."/>
            <person name="Fang D."/>
            <person name="Li Y."/>
            <person name="Wang X."/>
            <person name="Wang W."/>
            <person name="Dong Y."/>
            <person name="Xiao B."/>
        </authorList>
    </citation>
    <scope>NUCLEOTIDE SEQUENCE [LARGE SCALE GENOMIC DNA]</scope>
    <source>
        <strain evidence="2">race 0</strain>
    </source>
</reference>
<dbReference type="EMBL" id="LNFO01004502">
    <property type="protein sequence ID" value="KUF80840.1"/>
    <property type="molecule type" value="Genomic_DNA"/>
</dbReference>
<dbReference type="Proteomes" id="UP000052943">
    <property type="component" value="Unassembled WGS sequence"/>
</dbReference>
<proteinExistence type="predicted"/>
<evidence type="ECO:0008006" key="3">
    <source>
        <dbReference type="Google" id="ProtNLM"/>
    </source>
</evidence>
<dbReference type="OrthoDB" id="128940at2759"/>
<organism evidence="1 2">
    <name type="scientific">Phytophthora nicotianae</name>
    <name type="common">Potato buckeye rot agent</name>
    <name type="synonym">Phytophthora parasitica</name>
    <dbReference type="NCBI Taxonomy" id="4792"/>
    <lineage>
        <taxon>Eukaryota</taxon>
        <taxon>Sar</taxon>
        <taxon>Stramenopiles</taxon>
        <taxon>Oomycota</taxon>
        <taxon>Peronosporomycetes</taxon>
        <taxon>Peronosporales</taxon>
        <taxon>Peronosporaceae</taxon>
        <taxon>Phytophthora</taxon>
    </lineage>
</organism>
<comment type="caution">
    <text evidence="1">The sequence shown here is derived from an EMBL/GenBank/DDBJ whole genome shotgun (WGS) entry which is preliminary data.</text>
</comment>
<accession>A0A0W8C9U4</accession>
<name>A0A0W8C9U4_PHYNI</name>
<protein>
    <recommendedName>
        <fullName evidence="3">HTH psq-type domain-containing protein</fullName>
    </recommendedName>
</protein>